<sequence length="107" mass="11859">MQIFKSKIIYCFVVIALISIAFVKMGSYVSDLPHASNATVHLEQLDFTESFCETKKYQQYIDAELNVLSALVPILFCGLLLALPTSSLLMHYLYSPPAGRSPPVIAC</sequence>
<evidence type="ECO:0000313" key="3">
    <source>
        <dbReference type="Proteomes" id="UP000811899"/>
    </source>
</evidence>
<dbReference type="AlphaFoldDB" id="A0AAW4LAW0"/>
<keyword evidence="1" id="KW-0472">Membrane</keyword>
<protein>
    <recommendedName>
        <fullName evidence="4">Inner membrane protein</fullName>
    </recommendedName>
</protein>
<evidence type="ECO:0000256" key="1">
    <source>
        <dbReference type="SAM" id="Phobius"/>
    </source>
</evidence>
<keyword evidence="3" id="KW-1185">Reference proteome</keyword>
<reference evidence="2 3" key="1">
    <citation type="submission" date="2021-05" db="EMBL/GenBank/DDBJ databases">
        <title>The draft genome of Geobacter pelophilus DSM 12255.</title>
        <authorList>
            <person name="Xu Z."/>
            <person name="Masuda Y."/>
            <person name="Itoh H."/>
            <person name="Senoo K."/>
        </authorList>
    </citation>
    <scope>NUCLEOTIDE SEQUENCE [LARGE SCALE GENOMIC DNA]</scope>
    <source>
        <strain evidence="2 3">DSM 12255</strain>
    </source>
</reference>
<feature type="transmembrane region" description="Helical" evidence="1">
    <location>
        <begin position="7"/>
        <end position="29"/>
    </location>
</feature>
<feature type="transmembrane region" description="Helical" evidence="1">
    <location>
        <begin position="70"/>
        <end position="94"/>
    </location>
</feature>
<evidence type="ECO:0008006" key="4">
    <source>
        <dbReference type="Google" id="ProtNLM"/>
    </source>
</evidence>
<dbReference type="RefSeq" id="WP_214173001.1">
    <property type="nucleotide sequence ID" value="NZ_JAHCVJ010000009.1"/>
</dbReference>
<evidence type="ECO:0000313" key="2">
    <source>
        <dbReference type="EMBL" id="MBT0666233.1"/>
    </source>
</evidence>
<comment type="caution">
    <text evidence="2">The sequence shown here is derived from an EMBL/GenBank/DDBJ whole genome shotgun (WGS) entry which is preliminary data.</text>
</comment>
<name>A0AAW4LAW0_9BACT</name>
<proteinExistence type="predicted"/>
<gene>
    <name evidence="2" type="ORF">KI809_18130</name>
</gene>
<dbReference type="EMBL" id="JAHCVJ010000009">
    <property type="protein sequence ID" value="MBT0666233.1"/>
    <property type="molecule type" value="Genomic_DNA"/>
</dbReference>
<keyword evidence="1" id="KW-1133">Transmembrane helix</keyword>
<keyword evidence="1" id="KW-0812">Transmembrane</keyword>
<dbReference type="Proteomes" id="UP000811899">
    <property type="component" value="Unassembled WGS sequence"/>
</dbReference>
<accession>A0AAW4LAW0</accession>
<organism evidence="2 3">
    <name type="scientific">Geoanaerobacter pelophilus</name>
    <dbReference type="NCBI Taxonomy" id="60036"/>
    <lineage>
        <taxon>Bacteria</taxon>
        <taxon>Pseudomonadati</taxon>
        <taxon>Thermodesulfobacteriota</taxon>
        <taxon>Desulfuromonadia</taxon>
        <taxon>Geobacterales</taxon>
        <taxon>Geobacteraceae</taxon>
        <taxon>Geoanaerobacter</taxon>
    </lineage>
</organism>